<dbReference type="Proteomes" id="UP001344447">
    <property type="component" value="Unassembled WGS sequence"/>
</dbReference>
<evidence type="ECO:0000256" key="1">
    <source>
        <dbReference type="ARBA" id="ARBA00008078"/>
    </source>
</evidence>
<dbReference type="Gene3D" id="3.40.1350.10">
    <property type="match status" value="1"/>
</dbReference>
<dbReference type="InterPro" id="IPR011856">
    <property type="entry name" value="tRNA_endonuc-like_dom_sf"/>
</dbReference>
<dbReference type="InterPro" id="IPR006676">
    <property type="entry name" value="tRNA_splic"/>
</dbReference>
<evidence type="ECO:0000259" key="7">
    <source>
        <dbReference type="Pfam" id="PF01974"/>
    </source>
</evidence>
<feature type="active site" evidence="5">
    <location>
        <position position="287"/>
    </location>
</feature>
<feature type="active site" evidence="5">
    <location>
        <position position="295"/>
    </location>
</feature>
<keyword evidence="2 4" id="KW-0819">tRNA processing</keyword>
<feature type="domain" description="tRNA intron endonuclease catalytic" evidence="7">
    <location>
        <begin position="257"/>
        <end position="344"/>
    </location>
</feature>
<dbReference type="EMBL" id="JAVFKY010000001">
    <property type="protein sequence ID" value="KAK5584891.1"/>
    <property type="molecule type" value="Genomic_DNA"/>
</dbReference>
<evidence type="ECO:0000256" key="5">
    <source>
        <dbReference type="PIRSR" id="PIRSR011789-1"/>
    </source>
</evidence>
<evidence type="ECO:0000313" key="9">
    <source>
        <dbReference type="Proteomes" id="UP001344447"/>
    </source>
</evidence>
<feature type="region of interest" description="Disordered" evidence="6">
    <location>
        <begin position="161"/>
        <end position="188"/>
    </location>
</feature>
<dbReference type="CDD" id="cd22363">
    <property type="entry name" value="tRNA-intron_lyase_C"/>
    <property type="match status" value="1"/>
</dbReference>
<evidence type="ECO:0000256" key="4">
    <source>
        <dbReference type="PIRNR" id="PIRNR011789"/>
    </source>
</evidence>
<dbReference type="PANTHER" id="PTHR21227">
    <property type="entry name" value="TRNA-SPLICING ENDONUCLEASE SUBUNIT SEN2"/>
    <property type="match status" value="1"/>
</dbReference>
<dbReference type="GO" id="GO:0000379">
    <property type="term" value="P:tRNA-type intron splice site recognition and cleavage"/>
    <property type="evidence" value="ECO:0007669"/>
    <property type="project" value="TreeGrafter"/>
</dbReference>
<dbReference type="EC" id="4.6.1.16" evidence="4"/>
<name>A0AAN7UBC9_9MYCE</name>
<evidence type="ECO:0000256" key="2">
    <source>
        <dbReference type="ARBA" id="ARBA00022694"/>
    </source>
</evidence>
<proteinExistence type="inferred from homology"/>
<dbReference type="SUPFAM" id="SSF53032">
    <property type="entry name" value="tRNA-intron endonuclease catalytic domain-like"/>
    <property type="match status" value="1"/>
</dbReference>
<dbReference type="PIRSF" id="PIRSF011789">
    <property type="entry name" value="tRNA_splic_SEN2"/>
    <property type="match status" value="1"/>
</dbReference>
<evidence type="ECO:0000256" key="6">
    <source>
        <dbReference type="SAM" id="MobiDB-lite"/>
    </source>
</evidence>
<dbReference type="InterPro" id="IPR036167">
    <property type="entry name" value="tRNA_intron_Endo_cat-like_sf"/>
</dbReference>
<comment type="similarity">
    <text evidence="1 4">Belongs to the tRNA-intron endonuclease family.</text>
</comment>
<gene>
    <name evidence="8" type="ORF">RB653_006509</name>
</gene>
<evidence type="ECO:0000313" key="8">
    <source>
        <dbReference type="EMBL" id="KAK5584891.1"/>
    </source>
</evidence>
<evidence type="ECO:0000256" key="3">
    <source>
        <dbReference type="ARBA" id="ARBA00023239"/>
    </source>
</evidence>
<dbReference type="PANTHER" id="PTHR21227:SF0">
    <property type="entry name" value="TRNA-SPLICING ENDONUCLEASE SUBUNIT SEN2"/>
    <property type="match status" value="1"/>
</dbReference>
<dbReference type="GO" id="GO:0005737">
    <property type="term" value="C:cytoplasm"/>
    <property type="evidence" value="ECO:0007669"/>
    <property type="project" value="TreeGrafter"/>
</dbReference>
<comment type="caution">
    <text evidence="8">The sequence shown here is derived from an EMBL/GenBank/DDBJ whole genome shotgun (WGS) entry which is preliminary data.</text>
</comment>
<sequence>METSNTVNIRSNGNNKREGFKKNNNNNGFDATSVKQLPTTSDELKYKHYFGEYLGYGVKIIDYEQGLDLYKHGSYGKGILSRSFPIFDNIKSTSTSGSGFHIKKKENKRSRDSNNIEDQLLVTKATPTNSANTITTTTMTTTSIAETKSINDINIEERTLKQQKTTHLESNDHIKIDENKSDREEKSSTREKVEYLQLSLCEAFYLIYSLGCLTILRRPKSSDKISKANNLDTNKKTMVKMTIQECWKEFQTIENSFVSKYIAYHYFRSLGWIPRSGIKYGCDYILYKLKPDLIHAQYGIIIQNRNEKSDNNLRETTGNRIIQSWDELSGINRVSESVAKGIIIFNIFKPKNHSAEIINRITESNSNNGDINNFNNRIYEQTKIECFDLETLSDYKVNMWELKRWIPNRTRA</sequence>
<feature type="region of interest" description="Disordered" evidence="6">
    <location>
        <begin position="97"/>
        <end position="116"/>
    </location>
</feature>
<dbReference type="GO" id="GO:0003676">
    <property type="term" value="F:nucleic acid binding"/>
    <property type="evidence" value="ECO:0007669"/>
    <property type="project" value="InterPro"/>
</dbReference>
<dbReference type="GO" id="GO:0000214">
    <property type="term" value="C:tRNA-intron endonuclease complex"/>
    <property type="evidence" value="ECO:0007669"/>
    <property type="project" value="UniProtKB-UniRule"/>
</dbReference>
<protein>
    <recommendedName>
        <fullName evidence="4">tRNA-splicing endonuclease subunit Sen2</fullName>
        <ecNumber evidence="4">4.6.1.16</ecNumber>
    </recommendedName>
</protein>
<keyword evidence="3 4" id="KW-0456">Lyase</keyword>
<dbReference type="Pfam" id="PF01974">
    <property type="entry name" value="tRNA_int_endo"/>
    <property type="match status" value="1"/>
</dbReference>
<keyword evidence="9" id="KW-1185">Reference proteome</keyword>
<feature type="compositionally biased region" description="Polar residues" evidence="6">
    <location>
        <begin position="1"/>
        <end position="11"/>
    </location>
</feature>
<comment type="function">
    <text evidence="4">Constitutes one of the two catalytic subunit of the tRNA-splicing endonuclease complex, a complex responsible for identification and cleavage of the splice sites in pre-tRNA. It cleaves pre-tRNA at the 5'- and 3'-splice sites to release the intron. The products are an intron and two tRNA half-molecules bearing 2',3'-cyclic phosphate and 5'-OH termini. There are no conserved sequences at the splice sites, but the intron is invariably located at the same site in the gene, placing the splice sites an invariant distance from the constant structural features of the tRNA body.</text>
</comment>
<reference evidence="8 9" key="1">
    <citation type="submission" date="2023-11" db="EMBL/GenBank/DDBJ databases">
        <title>Dfirmibasis_genome.</title>
        <authorList>
            <person name="Edelbroek B."/>
            <person name="Kjellin J."/>
            <person name="Jerlstrom-Hultqvist J."/>
            <person name="Soderbom F."/>
        </authorList>
    </citation>
    <scope>NUCLEOTIDE SEQUENCE [LARGE SCALE GENOMIC DNA]</scope>
    <source>
        <strain evidence="8 9">TNS-C-14</strain>
    </source>
</reference>
<dbReference type="InterPro" id="IPR016589">
    <property type="entry name" value="tRNA_splic_SEN2"/>
</dbReference>
<feature type="region of interest" description="Disordered" evidence="6">
    <location>
        <begin position="1"/>
        <end position="34"/>
    </location>
</feature>
<organism evidence="8 9">
    <name type="scientific">Dictyostelium firmibasis</name>
    <dbReference type="NCBI Taxonomy" id="79012"/>
    <lineage>
        <taxon>Eukaryota</taxon>
        <taxon>Amoebozoa</taxon>
        <taxon>Evosea</taxon>
        <taxon>Eumycetozoa</taxon>
        <taxon>Dictyostelia</taxon>
        <taxon>Dictyosteliales</taxon>
        <taxon>Dictyosteliaceae</taxon>
        <taxon>Dictyostelium</taxon>
    </lineage>
</organism>
<accession>A0AAN7UBC9</accession>
<dbReference type="InterPro" id="IPR006677">
    <property type="entry name" value="tRNA_intron_Endonuc_cat-like"/>
</dbReference>
<dbReference type="AlphaFoldDB" id="A0AAN7UBC9"/>
<feature type="active site" evidence="5">
    <location>
        <position position="340"/>
    </location>
</feature>
<dbReference type="GO" id="GO:0000213">
    <property type="term" value="F:tRNA-intron lyase activity"/>
    <property type="evidence" value="ECO:0007669"/>
    <property type="project" value="UniProtKB-UniRule"/>
</dbReference>